<evidence type="ECO:0000256" key="2">
    <source>
        <dbReference type="ARBA" id="ARBA00023125"/>
    </source>
</evidence>
<feature type="domain" description="HTH araC/xylS-type" evidence="4">
    <location>
        <begin position="198"/>
        <end position="296"/>
    </location>
</feature>
<keyword evidence="3" id="KW-0804">Transcription</keyword>
<keyword evidence="6" id="KW-1185">Reference proteome</keyword>
<evidence type="ECO:0000256" key="1">
    <source>
        <dbReference type="ARBA" id="ARBA00023015"/>
    </source>
</evidence>
<dbReference type="PROSITE" id="PS00041">
    <property type="entry name" value="HTH_ARAC_FAMILY_1"/>
    <property type="match status" value="1"/>
</dbReference>
<dbReference type="RefSeq" id="WP_184657012.1">
    <property type="nucleotide sequence ID" value="NZ_CP031518.1"/>
</dbReference>
<accession>A0A7W8G740</accession>
<dbReference type="GO" id="GO:0043565">
    <property type="term" value="F:sequence-specific DNA binding"/>
    <property type="evidence" value="ECO:0007669"/>
    <property type="project" value="InterPro"/>
</dbReference>
<dbReference type="PRINTS" id="PR00032">
    <property type="entry name" value="HTHARAC"/>
</dbReference>
<dbReference type="InterPro" id="IPR018060">
    <property type="entry name" value="HTH_AraC"/>
</dbReference>
<dbReference type="PROSITE" id="PS01124">
    <property type="entry name" value="HTH_ARAC_FAMILY_2"/>
    <property type="match status" value="1"/>
</dbReference>
<dbReference type="InterPro" id="IPR014710">
    <property type="entry name" value="RmlC-like_jellyroll"/>
</dbReference>
<dbReference type="GO" id="GO:0003700">
    <property type="term" value="F:DNA-binding transcription factor activity"/>
    <property type="evidence" value="ECO:0007669"/>
    <property type="project" value="InterPro"/>
</dbReference>
<dbReference type="PANTHER" id="PTHR43280:SF2">
    <property type="entry name" value="HTH-TYPE TRANSCRIPTIONAL REGULATOR EXSA"/>
    <property type="match status" value="1"/>
</dbReference>
<evidence type="ECO:0000259" key="4">
    <source>
        <dbReference type="PROSITE" id="PS01124"/>
    </source>
</evidence>
<dbReference type="PANTHER" id="PTHR43280">
    <property type="entry name" value="ARAC-FAMILY TRANSCRIPTIONAL REGULATOR"/>
    <property type="match status" value="1"/>
</dbReference>
<organism evidence="5 6">
    <name type="scientific">Treponema ruminis</name>
    <dbReference type="NCBI Taxonomy" id="744515"/>
    <lineage>
        <taxon>Bacteria</taxon>
        <taxon>Pseudomonadati</taxon>
        <taxon>Spirochaetota</taxon>
        <taxon>Spirochaetia</taxon>
        <taxon>Spirochaetales</taxon>
        <taxon>Treponemataceae</taxon>
        <taxon>Treponema</taxon>
    </lineage>
</organism>
<evidence type="ECO:0000313" key="5">
    <source>
        <dbReference type="EMBL" id="MBB5225097.1"/>
    </source>
</evidence>
<reference evidence="5 6" key="1">
    <citation type="submission" date="2020-08" db="EMBL/GenBank/DDBJ databases">
        <title>Genomic Encyclopedia of Type Strains, Phase IV (KMG-IV): sequencing the most valuable type-strain genomes for metagenomic binning, comparative biology and taxonomic classification.</title>
        <authorList>
            <person name="Goeker M."/>
        </authorList>
    </citation>
    <scope>NUCLEOTIDE SEQUENCE [LARGE SCALE GENOMIC DNA]</scope>
    <source>
        <strain evidence="5 6">DSM 103462</strain>
    </source>
</reference>
<dbReference type="InterPro" id="IPR009057">
    <property type="entry name" value="Homeodomain-like_sf"/>
</dbReference>
<keyword evidence="1" id="KW-0805">Transcription regulation</keyword>
<proteinExistence type="predicted"/>
<dbReference type="InterPro" id="IPR020449">
    <property type="entry name" value="Tscrpt_reg_AraC-type_HTH"/>
</dbReference>
<dbReference type="SMART" id="SM00342">
    <property type="entry name" value="HTH_ARAC"/>
    <property type="match status" value="1"/>
</dbReference>
<dbReference type="InterPro" id="IPR037923">
    <property type="entry name" value="HTH-like"/>
</dbReference>
<dbReference type="InterPro" id="IPR003313">
    <property type="entry name" value="AraC-bd"/>
</dbReference>
<dbReference type="Pfam" id="PF12833">
    <property type="entry name" value="HTH_18"/>
    <property type="match status" value="1"/>
</dbReference>
<dbReference type="Gene3D" id="2.60.120.10">
    <property type="entry name" value="Jelly Rolls"/>
    <property type="match status" value="1"/>
</dbReference>
<dbReference type="SUPFAM" id="SSF46689">
    <property type="entry name" value="Homeodomain-like"/>
    <property type="match status" value="2"/>
</dbReference>
<evidence type="ECO:0000256" key="3">
    <source>
        <dbReference type="ARBA" id="ARBA00023163"/>
    </source>
</evidence>
<protein>
    <submittedName>
        <fullName evidence="5">AraC-like DNA-binding protein</fullName>
    </submittedName>
</protein>
<evidence type="ECO:0000313" key="6">
    <source>
        <dbReference type="Proteomes" id="UP000518887"/>
    </source>
</evidence>
<dbReference type="SUPFAM" id="SSF51215">
    <property type="entry name" value="Regulatory protein AraC"/>
    <property type="match status" value="1"/>
</dbReference>
<comment type="caution">
    <text evidence="5">The sequence shown here is derived from an EMBL/GenBank/DDBJ whole genome shotgun (WGS) entry which is preliminary data.</text>
</comment>
<gene>
    <name evidence="5" type="ORF">HNP76_000437</name>
</gene>
<dbReference type="Gene3D" id="1.10.10.60">
    <property type="entry name" value="Homeodomain-like"/>
    <property type="match status" value="2"/>
</dbReference>
<dbReference type="InterPro" id="IPR018062">
    <property type="entry name" value="HTH_AraC-typ_CS"/>
</dbReference>
<dbReference type="EMBL" id="JACHFQ010000001">
    <property type="protein sequence ID" value="MBB5225097.1"/>
    <property type="molecule type" value="Genomic_DNA"/>
</dbReference>
<dbReference type="AlphaFoldDB" id="A0A7W8G740"/>
<dbReference type="Proteomes" id="UP000518887">
    <property type="component" value="Unassembled WGS sequence"/>
</dbReference>
<name>A0A7W8G740_9SPIR</name>
<dbReference type="Pfam" id="PF02311">
    <property type="entry name" value="AraC_binding"/>
    <property type="match status" value="1"/>
</dbReference>
<keyword evidence="2 5" id="KW-0238">DNA-binding</keyword>
<sequence>MKNLRESRESLHEKTSHGKKTFPYIVYHARIPEWLLYFPLHWHDEFEIILVTFGQGIFTVNGRKYLCEKDDMILIPSGAIHSMEQQENFNVEYFNILFSFSLLEENPDSHCSRQYFSRISENVILKNYHLKKDSSLNSQILPLVKDLVLHRAEKYSGYELMIKARLFEILHIIINHDLNEGANKNQSERERINTERLKKILSYTAEHFSERITIEEAASICSVSPSRFMSIFRSQTGMSYIQYLNDYRLEASAELLSSGNFSVTEAAIKNGFENISYFIRAFRKKFGCTPLEYRKAAKSKIN</sequence>